<evidence type="ECO:0000313" key="3">
    <source>
        <dbReference type="Proteomes" id="UP000198339"/>
    </source>
</evidence>
<protein>
    <submittedName>
        <fullName evidence="2">Uncharacterized protein</fullName>
    </submittedName>
</protein>
<proteinExistence type="predicted"/>
<feature type="chain" id="PRO_5013099718" evidence="1">
    <location>
        <begin position="25"/>
        <end position="92"/>
    </location>
</feature>
<sequence>MKTILFGAAVAALSLGLGSTPAFAQADASPSGGHYEWREVPQFGPRATGPARKRVWVADHAQMANCDCDMMKMSADDCMKGMHHMGAKPSAG</sequence>
<dbReference type="Proteomes" id="UP000198339">
    <property type="component" value="Unassembled WGS sequence"/>
</dbReference>
<keyword evidence="3" id="KW-1185">Reference proteome</keyword>
<dbReference type="EMBL" id="FZPA01000008">
    <property type="protein sequence ID" value="SNS96704.1"/>
    <property type="molecule type" value="Genomic_DNA"/>
</dbReference>
<dbReference type="OrthoDB" id="7478518at2"/>
<accession>A0A239IWA5</accession>
<reference evidence="2 3" key="1">
    <citation type="submission" date="2017-06" db="EMBL/GenBank/DDBJ databases">
        <authorList>
            <person name="Kim H.J."/>
            <person name="Triplett B.A."/>
        </authorList>
    </citation>
    <scope>NUCLEOTIDE SEQUENCE [LARGE SCALE GENOMIC DNA]</scope>
    <source>
        <strain evidence="2 3">DS15</strain>
    </source>
</reference>
<feature type="signal peptide" evidence="1">
    <location>
        <begin position="1"/>
        <end position="24"/>
    </location>
</feature>
<dbReference type="RefSeq" id="WP_089216253.1">
    <property type="nucleotide sequence ID" value="NZ_FZPA01000008.1"/>
</dbReference>
<dbReference type="AlphaFoldDB" id="A0A239IWA5"/>
<organism evidence="2 3">
    <name type="scientific">Sphingopyxis indica</name>
    <dbReference type="NCBI Taxonomy" id="436663"/>
    <lineage>
        <taxon>Bacteria</taxon>
        <taxon>Pseudomonadati</taxon>
        <taxon>Pseudomonadota</taxon>
        <taxon>Alphaproteobacteria</taxon>
        <taxon>Sphingomonadales</taxon>
        <taxon>Sphingomonadaceae</taxon>
        <taxon>Sphingopyxis</taxon>
    </lineage>
</organism>
<name>A0A239IWA5_9SPHN</name>
<keyword evidence="1" id="KW-0732">Signal</keyword>
<evidence type="ECO:0000313" key="2">
    <source>
        <dbReference type="EMBL" id="SNS96704.1"/>
    </source>
</evidence>
<evidence type="ECO:0000256" key="1">
    <source>
        <dbReference type="SAM" id="SignalP"/>
    </source>
</evidence>
<gene>
    <name evidence="2" type="ORF">SAMN06295955_108145</name>
</gene>